<keyword evidence="1" id="KW-0472">Membrane</keyword>
<proteinExistence type="predicted"/>
<dbReference type="EMBL" id="JAHRIQ010005332">
    <property type="protein sequence ID" value="MEQ2223037.1"/>
    <property type="molecule type" value="Genomic_DNA"/>
</dbReference>
<keyword evidence="3" id="KW-1185">Reference proteome</keyword>
<accession>A0ABV0SR19</accession>
<protein>
    <submittedName>
        <fullName evidence="2">Uncharacterized protein</fullName>
    </submittedName>
</protein>
<keyword evidence="1" id="KW-1133">Transmembrane helix</keyword>
<keyword evidence="1" id="KW-0812">Transmembrane</keyword>
<evidence type="ECO:0000256" key="1">
    <source>
        <dbReference type="SAM" id="Phobius"/>
    </source>
</evidence>
<feature type="transmembrane region" description="Helical" evidence="1">
    <location>
        <begin position="71"/>
        <end position="89"/>
    </location>
</feature>
<name>A0ABV0SR19_9TELE</name>
<sequence>MHWENMQTPCRKTLRPGVEPRTFLLQGNSVTNCAIMQPTDHLTSFRQKMNFFFWCLLDVGKKLKVSITATIWCRVWCIINELVCLYILYNQILLNRFIFFII</sequence>
<dbReference type="Proteomes" id="UP001482620">
    <property type="component" value="Unassembled WGS sequence"/>
</dbReference>
<comment type="caution">
    <text evidence="2">The sequence shown here is derived from an EMBL/GenBank/DDBJ whole genome shotgun (WGS) entry which is preliminary data.</text>
</comment>
<gene>
    <name evidence="2" type="ORF">ILYODFUR_032596</name>
</gene>
<evidence type="ECO:0000313" key="2">
    <source>
        <dbReference type="EMBL" id="MEQ2223037.1"/>
    </source>
</evidence>
<evidence type="ECO:0000313" key="3">
    <source>
        <dbReference type="Proteomes" id="UP001482620"/>
    </source>
</evidence>
<reference evidence="2 3" key="1">
    <citation type="submission" date="2021-06" db="EMBL/GenBank/DDBJ databases">
        <authorList>
            <person name="Palmer J.M."/>
        </authorList>
    </citation>
    <scope>NUCLEOTIDE SEQUENCE [LARGE SCALE GENOMIC DNA]</scope>
    <source>
        <strain evidence="3">if_2019</strain>
        <tissue evidence="2">Muscle</tissue>
    </source>
</reference>
<organism evidence="2 3">
    <name type="scientific">Ilyodon furcidens</name>
    <name type="common">goldbreast splitfin</name>
    <dbReference type="NCBI Taxonomy" id="33524"/>
    <lineage>
        <taxon>Eukaryota</taxon>
        <taxon>Metazoa</taxon>
        <taxon>Chordata</taxon>
        <taxon>Craniata</taxon>
        <taxon>Vertebrata</taxon>
        <taxon>Euteleostomi</taxon>
        <taxon>Actinopterygii</taxon>
        <taxon>Neopterygii</taxon>
        <taxon>Teleostei</taxon>
        <taxon>Neoteleostei</taxon>
        <taxon>Acanthomorphata</taxon>
        <taxon>Ovalentaria</taxon>
        <taxon>Atherinomorphae</taxon>
        <taxon>Cyprinodontiformes</taxon>
        <taxon>Goodeidae</taxon>
        <taxon>Ilyodon</taxon>
    </lineage>
</organism>